<dbReference type="InterPro" id="IPR003793">
    <property type="entry name" value="UPF0166"/>
</dbReference>
<dbReference type="EMBL" id="CM001475">
    <property type="protein sequence ID" value="EIC28093.1"/>
    <property type="molecule type" value="Genomic_DNA"/>
</dbReference>
<dbReference type="InterPro" id="IPR015867">
    <property type="entry name" value="N-reg_PII/ATP_PRibTrfase_C"/>
</dbReference>
<evidence type="ECO:0000313" key="2">
    <source>
        <dbReference type="EMBL" id="EIC28093.1"/>
    </source>
</evidence>
<keyword evidence="3" id="KW-1185">Reference proteome</keyword>
<organism evidence="2 3">
    <name type="scientific">Methylomicrobium album BG8</name>
    <dbReference type="NCBI Taxonomy" id="686340"/>
    <lineage>
        <taxon>Bacteria</taxon>
        <taxon>Pseudomonadati</taxon>
        <taxon>Pseudomonadota</taxon>
        <taxon>Gammaproteobacteria</taxon>
        <taxon>Methylococcales</taxon>
        <taxon>Methylococcaceae</taxon>
        <taxon>Methylomicrobium</taxon>
    </lineage>
</organism>
<dbReference type="eggNOG" id="COG1993">
    <property type="taxonomic scope" value="Bacteria"/>
</dbReference>
<dbReference type="PANTHER" id="PTHR35983">
    <property type="entry name" value="UPF0166 PROTEIN TM_0021"/>
    <property type="match status" value="1"/>
</dbReference>
<comment type="similarity">
    <text evidence="1">Belongs to the UPF0166 family.</text>
</comment>
<dbReference type="AlphaFoldDB" id="H8GL94"/>
<reference evidence="2 3" key="1">
    <citation type="journal article" date="2013" name="Genome Announc.">
        <title>Genome Sequence of the Obligate Gammaproteobacterial Methanotroph Methylomicrobium album Strain BG8.</title>
        <authorList>
            <person name="Kits K.D."/>
            <person name="Kalyuzhnaya M.G."/>
            <person name="Klotz M.G."/>
            <person name="Jetten M.S."/>
            <person name="Op den Camp H.J."/>
            <person name="Vuilleumier S."/>
            <person name="Bringel F."/>
            <person name="Dispirito A.A."/>
            <person name="Murrell J.C."/>
            <person name="Bruce D."/>
            <person name="Cheng J.F."/>
            <person name="Copeland A."/>
            <person name="Goodwin L."/>
            <person name="Hauser L."/>
            <person name="Lajus A."/>
            <person name="Land M.L."/>
            <person name="Lapidus A."/>
            <person name="Lucas S."/>
            <person name="Medigue C."/>
            <person name="Pitluck S."/>
            <person name="Woyke T."/>
            <person name="Zeytun A."/>
            <person name="Stein L.Y."/>
        </authorList>
    </citation>
    <scope>NUCLEOTIDE SEQUENCE [LARGE SCALE GENOMIC DNA]</scope>
    <source>
        <strain evidence="2 3">BG8</strain>
    </source>
</reference>
<accession>H8GL94</accession>
<dbReference type="STRING" id="686340.Metal_0230"/>
<dbReference type="HOGENOM" id="CLU_146749_1_0_6"/>
<dbReference type="Gene3D" id="3.30.70.120">
    <property type="match status" value="1"/>
</dbReference>
<name>H8GL94_METAL</name>
<dbReference type="Proteomes" id="UP000005090">
    <property type="component" value="Chromosome"/>
</dbReference>
<dbReference type="PANTHER" id="PTHR35983:SF1">
    <property type="entry name" value="UPF0166 PROTEIN TM_0021"/>
    <property type="match status" value="1"/>
</dbReference>
<dbReference type="InterPro" id="IPR011322">
    <property type="entry name" value="N-reg_PII-like_a/b"/>
</dbReference>
<dbReference type="Pfam" id="PF02641">
    <property type="entry name" value="DUF190"/>
    <property type="match status" value="1"/>
</dbReference>
<dbReference type="SUPFAM" id="SSF54913">
    <property type="entry name" value="GlnB-like"/>
    <property type="match status" value="1"/>
</dbReference>
<evidence type="ECO:0000256" key="1">
    <source>
        <dbReference type="ARBA" id="ARBA00010554"/>
    </source>
</evidence>
<protein>
    <submittedName>
        <fullName evidence="2">Uncharacterized protein</fullName>
    </submittedName>
</protein>
<evidence type="ECO:0000313" key="3">
    <source>
        <dbReference type="Proteomes" id="UP000005090"/>
    </source>
</evidence>
<sequence>MTNRQITVVRIYLRESEHLLHKIIKHLHDDAKVLGVTVFRGIEGFSEDGTIRTESLVDLSLDLPLVVEFFDDPDKAEAVVETLIDKLHLHHIVSWPALAHTRV</sequence>
<gene>
    <name evidence="2" type="ORF">Metal_0230</name>
</gene>
<dbReference type="RefSeq" id="WP_005368791.1">
    <property type="nucleotide sequence ID" value="NZ_CM001475.1"/>
</dbReference>
<proteinExistence type="inferred from homology"/>